<sequence>MNLLQYNNKKVSLTDVEGKIWSGMAHYCDAESYDEDEDMLDIKVGNEYIVFSESEIYSVEILN</sequence>
<reference evidence="1 2" key="1">
    <citation type="submission" date="2015-01" db="EMBL/GenBank/DDBJ databases">
        <authorList>
            <person name="Pelicic Vladimir"/>
        </authorList>
    </citation>
    <scope>NUCLEOTIDE SEQUENCE [LARGE SCALE GENOMIC DNA]</scope>
    <source>
        <strain evidence="1 2">2908</strain>
    </source>
</reference>
<protein>
    <submittedName>
        <fullName evidence="1">Uncharacterized protein</fullName>
    </submittedName>
</protein>
<dbReference type="RefSeq" id="WP_072074694.1">
    <property type="nucleotide sequence ID" value="NZ_CDMW01000001.1"/>
</dbReference>
<evidence type="ECO:0000313" key="2">
    <source>
        <dbReference type="Proteomes" id="UP000183504"/>
    </source>
</evidence>
<dbReference type="Proteomes" id="UP000183504">
    <property type="component" value="Unassembled WGS sequence"/>
</dbReference>
<gene>
    <name evidence="1" type="ORF">SSV_2020</name>
</gene>
<dbReference type="EMBL" id="CDMW01000001">
    <property type="protein sequence ID" value="CEL91294.1"/>
    <property type="molecule type" value="Genomic_DNA"/>
</dbReference>
<evidence type="ECO:0000313" key="1">
    <source>
        <dbReference type="EMBL" id="CEL91294.1"/>
    </source>
</evidence>
<accession>A0A0B7GTM1</accession>
<organism evidence="1 2">
    <name type="scientific">Streptococcus sanguinis</name>
    <dbReference type="NCBI Taxonomy" id="1305"/>
    <lineage>
        <taxon>Bacteria</taxon>
        <taxon>Bacillati</taxon>
        <taxon>Bacillota</taxon>
        <taxon>Bacilli</taxon>
        <taxon>Lactobacillales</taxon>
        <taxon>Streptococcaceae</taxon>
        <taxon>Streptococcus</taxon>
    </lineage>
</organism>
<dbReference type="AlphaFoldDB" id="A0A0B7GTM1"/>
<name>A0A0B7GTM1_STRSA</name>
<proteinExistence type="predicted"/>